<dbReference type="SMART" id="SM00225">
    <property type="entry name" value="BTB"/>
    <property type="match status" value="1"/>
</dbReference>
<evidence type="ECO:0000259" key="2">
    <source>
        <dbReference type="PROSITE" id="PS51886"/>
    </source>
</evidence>
<dbReference type="AlphaFoldDB" id="A0A2Z6QED9"/>
<comment type="caution">
    <text evidence="3">The sequence shown here is derived from an EMBL/GenBank/DDBJ whole genome shotgun (WGS) entry which is preliminary data.</text>
</comment>
<protein>
    <recommendedName>
        <fullName evidence="5">BTB domain-containing protein</fullName>
    </recommendedName>
</protein>
<dbReference type="SUPFAM" id="SSF54695">
    <property type="entry name" value="POZ domain"/>
    <property type="match status" value="1"/>
</dbReference>
<dbReference type="Pfam" id="PF00651">
    <property type="entry name" value="BTB"/>
    <property type="match status" value="1"/>
</dbReference>
<evidence type="ECO:0008006" key="5">
    <source>
        <dbReference type="Google" id="ProtNLM"/>
    </source>
</evidence>
<dbReference type="CDD" id="cd18186">
    <property type="entry name" value="BTB_POZ_ZBTB_KLHL-like"/>
    <property type="match status" value="1"/>
</dbReference>
<organism evidence="3 4">
    <name type="scientific">Rhizophagus clarus</name>
    <dbReference type="NCBI Taxonomy" id="94130"/>
    <lineage>
        <taxon>Eukaryota</taxon>
        <taxon>Fungi</taxon>
        <taxon>Fungi incertae sedis</taxon>
        <taxon>Mucoromycota</taxon>
        <taxon>Glomeromycotina</taxon>
        <taxon>Glomeromycetes</taxon>
        <taxon>Glomerales</taxon>
        <taxon>Glomeraceae</taxon>
        <taxon>Rhizophagus</taxon>
    </lineage>
</organism>
<dbReference type="PROSITE" id="PS50097">
    <property type="entry name" value="BTB"/>
    <property type="match status" value="1"/>
</dbReference>
<feature type="domain" description="BTB" evidence="1">
    <location>
        <begin position="18"/>
        <end position="91"/>
    </location>
</feature>
<dbReference type="InterPro" id="IPR051481">
    <property type="entry name" value="BTB-POZ/Galectin-3-binding"/>
</dbReference>
<dbReference type="PANTHER" id="PTHR24410">
    <property type="entry name" value="HL07962P-RELATED"/>
    <property type="match status" value="1"/>
</dbReference>
<evidence type="ECO:0000259" key="1">
    <source>
        <dbReference type="PROSITE" id="PS50097"/>
    </source>
</evidence>
<dbReference type="PANTHER" id="PTHR24410:SF23">
    <property type="entry name" value="BTB DOMAIN-CONTAINING PROTEIN-RELATED"/>
    <property type="match status" value="1"/>
</dbReference>
<sequence length="500" mass="58997">MNTTLENYAKILKDSDEYNVIIKIGQEPNLKNFNAHSIILRAQSPYFHAALSREWRREENGKILFEKPNVSPKTFEFILKYLYSGDTITLNDFNYEEFVDIIIAADEFILHDLVSYIEQKLLLSYNSWSKQCFAKIYKCVLRQEFCKELQTFLEEKIYEKPMIIWESEDFTLLDEETIVKFLRLEDHCMNEIDVWNNVKTWGIAQNPTITFDENPRNWTEENFLPLKETLSQCINFIQFSLITTDEFYNHIKPYKQIFPQDFYEELLWGYIKNDEPKKPSPKKFSSLFTNEAKIKSYSDVIRDLVQNTHNTWNIQNTQNIRNSTQIDSGIIGNNHISLISRWISETMNRPCHSFSLIMNSNIDGFSSQVFKRKCDEIRPTLVILTVEDTNEILGGFNPLKWGSRKECWKETRDSFIFSFPDGQDHTNYRFSRVSPLYEKKAIYRSELNGPNFGGGDLTLGRQTSLKRDCICVQTNYMTPIRDDPDYFRASSFEIFEVHML</sequence>
<gene>
    <name evidence="3" type="ORF">RclHR1_00100018</name>
</gene>
<proteinExistence type="predicted"/>
<dbReference type="Gene3D" id="3.30.710.10">
    <property type="entry name" value="Potassium Channel Kv1.1, Chain A"/>
    <property type="match status" value="1"/>
</dbReference>
<feature type="domain" description="TLDc" evidence="2">
    <location>
        <begin position="329"/>
        <end position="498"/>
    </location>
</feature>
<dbReference type="Pfam" id="PF07534">
    <property type="entry name" value="TLD"/>
    <property type="match status" value="1"/>
</dbReference>
<keyword evidence="4" id="KW-1185">Reference proteome</keyword>
<dbReference type="PROSITE" id="PS51886">
    <property type="entry name" value="TLDC"/>
    <property type="match status" value="1"/>
</dbReference>
<dbReference type="Proteomes" id="UP000247702">
    <property type="component" value="Unassembled WGS sequence"/>
</dbReference>
<name>A0A2Z6QED9_9GLOM</name>
<evidence type="ECO:0000313" key="3">
    <source>
        <dbReference type="EMBL" id="GBB83214.1"/>
    </source>
</evidence>
<accession>A0A2Z6QED9</accession>
<dbReference type="EMBL" id="BEXD01000002">
    <property type="protein sequence ID" value="GBB83214.1"/>
    <property type="molecule type" value="Genomic_DNA"/>
</dbReference>
<evidence type="ECO:0000313" key="4">
    <source>
        <dbReference type="Proteomes" id="UP000247702"/>
    </source>
</evidence>
<dbReference type="InterPro" id="IPR011333">
    <property type="entry name" value="SKP1/BTB/POZ_sf"/>
</dbReference>
<dbReference type="InterPro" id="IPR000210">
    <property type="entry name" value="BTB/POZ_dom"/>
</dbReference>
<reference evidence="3 4" key="1">
    <citation type="submission" date="2017-11" db="EMBL/GenBank/DDBJ databases">
        <title>The genome of Rhizophagus clarus HR1 reveals common genetic basis of auxotrophy among arbuscular mycorrhizal fungi.</title>
        <authorList>
            <person name="Kobayashi Y."/>
        </authorList>
    </citation>
    <scope>NUCLEOTIDE SEQUENCE [LARGE SCALE GENOMIC DNA]</scope>
    <source>
        <strain evidence="3 4">HR1</strain>
    </source>
</reference>
<dbReference type="InterPro" id="IPR006571">
    <property type="entry name" value="TLDc_dom"/>
</dbReference>